<dbReference type="EMBL" id="LNQE01001803">
    <property type="protein sequence ID" value="KUG05568.1"/>
    <property type="molecule type" value="Genomic_DNA"/>
</dbReference>
<protein>
    <submittedName>
        <fullName evidence="2">Nimc/nima family protein</fullName>
    </submittedName>
</protein>
<comment type="caution">
    <text evidence="2">The sequence shown here is derived from an EMBL/GenBank/DDBJ whole genome shotgun (WGS) entry which is preliminary data.</text>
</comment>
<dbReference type="InterPro" id="IPR012349">
    <property type="entry name" value="Split_barrel_FMN-bd"/>
</dbReference>
<organism evidence="2">
    <name type="scientific">hydrocarbon metagenome</name>
    <dbReference type="NCBI Taxonomy" id="938273"/>
    <lineage>
        <taxon>unclassified sequences</taxon>
        <taxon>metagenomes</taxon>
        <taxon>ecological metagenomes</taxon>
    </lineage>
</organism>
<name>A0A0W8EAD6_9ZZZZ</name>
<evidence type="ECO:0000313" key="2">
    <source>
        <dbReference type="EMBL" id="KUG05568.1"/>
    </source>
</evidence>
<gene>
    <name evidence="2" type="ORF">ASZ90_017005</name>
</gene>
<dbReference type="Pfam" id="PF01243">
    <property type="entry name" value="PNPOx_N"/>
    <property type="match status" value="1"/>
</dbReference>
<reference evidence="2" key="1">
    <citation type="journal article" date="2015" name="Proc. Natl. Acad. Sci. U.S.A.">
        <title>Networks of energetic and metabolic interactions define dynamics in microbial communities.</title>
        <authorList>
            <person name="Embree M."/>
            <person name="Liu J.K."/>
            <person name="Al-Bassam M.M."/>
            <person name="Zengler K."/>
        </authorList>
    </citation>
    <scope>NUCLEOTIDE SEQUENCE</scope>
</reference>
<evidence type="ECO:0000259" key="1">
    <source>
        <dbReference type="Pfam" id="PF01243"/>
    </source>
</evidence>
<proteinExistence type="predicted"/>
<feature type="domain" description="Pyridoxamine 5'-phosphate oxidase N-terminal" evidence="1">
    <location>
        <begin position="8"/>
        <end position="121"/>
    </location>
</feature>
<accession>A0A0W8EAD6</accession>
<dbReference type="SUPFAM" id="SSF50475">
    <property type="entry name" value="FMN-binding split barrel"/>
    <property type="match status" value="1"/>
</dbReference>
<dbReference type="Gene3D" id="2.30.110.10">
    <property type="entry name" value="Electron Transport, Fmn-binding Protein, Chain A"/>
    <property type="match status" value="1"/>
</dbReference>
<dbReference type="AlphaFoldDB" id="A0A0W8EAD6"/>
<dbReference type="InterPro" id="IPR011576">
    <property type="entry name" value="Pyridox_Oxase_N"/>
</dbReference>
<sequence length="144" mass="16411">MDISECTMFANKNPVTYIATTDGDQPRVRAFAMWFADETGFYYHTGTPKSVYRQLVKNPNVELCFYAPGEMGAGKMMRVAGKVEFQNDAALRERLFADRPWVKDLLKSGPDGADVAIFRVAHGVAYFWTMDYNMREAESPRVKF</sequence>